<dbReference type="PANTHER" id="PTHR11669">
    <property type="entry name" value="REPLICATION FACTOR C / DNA POLYMERASE III GAMMA-TAU SUBUNIT"/>
    <property type="match status" value="1"/>
</dbReference>
<organism evidence="2">
    <name type="scientific">Myoviridae sp. ctA4D8</name>
    <dbReference type="NCBI Taxonomy" id="2823535"/>
    <lineage>
        <taxon>Viruses</taxon>
        <taxon>Duplodnaviria</taxon>
        <taxon>Heunggongvirae</taxon>
        <taxon>Uroviricota</taxon>
        <taxon>Caudoviricetes</taxon>
    </lineage>
</organism>
<feature type="domain" description="ATPase AAA-type core" evidence="1">
    <location>
        <begin position="34"/>
        <end position="147"/>
    </location>
</feature>
<evidence type="ECO:0000313" key="2">
    <source>
        <dbReference type="EMBL" id="DAD65384.1"/>
    </source>
</evidence>
<dbReference type="CDD" id="cd00009">
    <property type="entry name" value="AAA"/>
    <property type="match status" value="1"/>
</dbReference>
<dbReference type="InterPro" id="IPR003959">
    <property type="entry name" value="ATPase_AAA_core"/>
</dbReference>
<dbReference type="SUPFAM" id="SSF52540">
    <property type="entry name" value="P-loop containing nucleoside triphosphate hydrolases"/>
    <property type="match status" value="1"/>
</dbReference>
<reference evidence="2" key="1">
    <citation type="journal article" date="2021" name="Proc. Natl. Acad. Sci. U.S.A.">
        <title>A Catalog of Tens of Thousands of Viruses from Human Metagenomes Reveals Hidden Associations with Chronic Diseases.</title>
        <authorList>
            <person name="Tisza M.J."/>
            <person name="Buck C.B."/>
        </authorList>
    </citation>
    <scope>NUCLEOTIDE SEQUENCE</scope>
    <source>
        <strain evidence="2">CtA4D8</strain>
    </source>
</reference>
<dbReference type="Gene3D" id="3.40.50.300">
    <property type="entry name" value="P-loop containing nucleotide triphosphate hydrolases"/>
    <property type="match status" value="1"/>
</dbReference>
<dbReference type="EMBL" id="BK014643">
    <property type="protein sequence ID" value="DAD65384.1"/>
    <property type="molecule type" value="Genomic_DNA"/>
</dbReference>
<dbReference type="GO" id="GO:0016887">
    <property type="term" value="F:ATP hydrolysis activity"/>
    <property type="evidence" value="ECO:0007669"/>
    <property type="project" value="InterPro"/>
</dbReference>
<dbReference type="GO" id="GO:0006261">
    <property type="term" value="P:DNA-templated DNA replication"/>
    <property type="evidence" value="ECO:0007669"/>
    <property type="project" value="TreeGrafter"/>
</dbReference>
<dbReference type="GO" id="GO:0005524">
    <property type="term" value="F:ATP binding"/>
    <property type="evidence" value="ECO:0007669"/>
    <property type="project" value="InterPro"/>
</dbReference>
<sequence length="325" mass="36876">MKFIQKYNPEKLEDFILPDRITSKFKNGIDKSQLFFGTSGIGKSSMAKFLSKNSSYPYLYHNSSRNSSVDELREGGSIYEFCSETQISLDGKTGKKKIVILDEVNGVSMQFFEALKGFMDTYSEKVIFIATTNHINLVPAPILSRFGGGTSFDSESDAEKKEVFVKYVKRIAHVLKNEGISYDKDSIIKFAKKMFPDLRMTLERIEELKFSGGSNIEESNTQQVEELSELYSLIVDGNNQKPEYIHSILKTKYISQVDSVMQSLELPFISWIEKNHPGLSVVIPNISIKVSYYTSIKHTGIDPSLHLRALIWELINIFAQVKGKI</sequence>
<dbReference type="Pfam" id="PF00004">
    <property type="entry name" value="AAA"/>
    <property type="match status" value="1"/>
</dbReference>
<accession>A0A8S5L6G8</accession>
<dbReference type="InterPro" id="IPR027417">
    <property type="entry name" value="P-loop_NTPase"/>
</dbReference>
<proteinExistence type="predicted"/>
<name>A0A8S5L6G8_9CAUD</name>
<protein>
    <submittedName>
        <fullName evidence="2">DNA polymerase accessory protein sliding clamp</fullName>
    </submittedName>
</protein>
<dbReference type="PANTHER" id="PTHR11669:SF0">
    <property type="entry name" value="PROTEIN STICHEL-LIKE 2"/>
    <property type="match status" value="1"/>
</dbReference>
<dbReference type="Gene3D" id="1.10.8.60">
    <property type="match status" value="1"/>
</dbReference>
<evidence type="ECO:0000259" key="1">
    <source>
        <dbReference type="Pfam" id="PF00004"/>
    </source>
</evidence>
<dbReference type="InterPro" id="IPR050238">
    <property type="entry name" value="DNA_Rep/Repair_Clamp_Loader"/>
</dbReference>